<dbReference type="AlphaFoldDB" id="A0A240U850"/>
<dbReference type="Proteomes" id="UP000194432">
    <property type="component" value="Chromosome 1"/>
</dbReference>
<proteinExistence type="predicted"/>
<name>A0A240U850_9BURK</name>
<gene>
    <name evidence="2" type="ORF">CBP34_07960</name>
</gene>
<dbReference type="InterPro" id="IPR024467">
    <property type="entry name" value="Xre/MbcA/ParS-like_toxin-bd"/>
</dbReference>
<protein>
    <recommendedName>
        <fullName evidence="1">Antitoxin Xre/MbcA/ParS-like toxin-binding domain-containing protein</fullName>
    </recommendedName>
</protein>
<reference evidence="2 3" key="1">
    <citation type="submission" date="2017-05" db="EMBL/GenBank/DDBJ databases">
        <title>Polyphasic characterization of four soil-derived phenanthrene-degrading Acidovorax strains and proposal of Acidovorax phenanthrenivorans sp. nov.</title>
        <authorList>
            <person name="Singleton D.R."/>
            <person name="Lee J."/>
            <person name="Dickey A.N."/>
            <person name="Stroud A."/>
            <person name="Scholl E.H."/>
            <person name="Wright F.A."/>
            <person name="Aitken M.D."/>
        </authorList>
    </citation>
    <scope>NUCLEOTIDE SEQUENCE [LARGE SCALE GENOMIC DNA]</scope>
    <source>
        <strain evidence="2">NA3</strain>
    </source>
</reference>
<accession>A0A240U850</accession>
<feature type="domain" description="Antitoxin Xre/MbcA/ParS-like toxin-binding" evidence="1">
    <location>
        <begin position="6"/>
        <end position="53"/>
    </location>
</feature>
<organism evidence="2 3">
    <name type="scientific">Acidovorax carolinensis</name>
    <dbReference type="NCBI Taxonomy" id="553814"/>
    <lineage>
        <taxon>Bacteria</taxon>
        <taxon>Pseudomonadati</taxon>
        <taxon>Pseudomonadota</taxon>
        <taxon>Betaproteobacteria</taxon>
        <taxon>Burkholderiales</taxon>
        <taxon>Comamonadaceae</taxon>
        <taxon>Acidovorax</taxon>
    </lineage>
</organism>
<evidence type="ECO:0000259" key="1">
    <source>
        <dbReference type="Pfam" id="PF09722"/>
    </source>
</evidence>
<dbReference type="KEGG" id="acin:CBP34_07960"/>
<evidence type="ECO:0000313" key="3">
    <source>
        <dbReference type="Proteomes" id="UP000194432"/>
    </source>
</evidence>
<sequence length="79" mass="8603">MALDHAAFAAFQSWEKVRAWLSEPNSQLDGACPEDATRSPAGFTKVMSILMSMGSHASTDFMSEIDVLPVQDRDSLKGI</sequence>
<dbReference type="EMBL" id="CP021361">
    <property type="protein sequence ID" value="ART53571.1"/>
    <property type="molecule type" value="Genomic_DNA"/>
</dbReference>
<keyword evidence="3" id="KW-1185">Reference proteome</keyword>
<evidence type="ECO:0000313" key="2">
    <source>
        <dbReference type="EMBL" id="ART53571.1"/>
    </source>
</evidence>
<dbReference type="Pfam" id="PF09722">
    <property type="entry name" value="Xre_MbcA_ParS_C"/>
    <property type="match status" value="1"/>
</dbReference>